<sequence>MGSHAVRVITSAVVGAVTAAIWAAAPVQAGPAAPAHEEGYPSNGDIIGCLIIGPFDCGIAQANARDAEEVANELVANGVFPGDSLHNGKADAFRHCYWNALMVHYIDAQQAKIVADRHEADPGLPQDEVGMDLHNNAAGRDIGVREPIDINAQDECKWSALDGRLATLR</sequence>
<protein>
    <recommendedName>
        <fullName evidence="2">DUF6973 domain-containing protein</fullName>
    </recommendedName>
</protein>
<keyword evidence="1" id="KW-0732">Signal</keyword>
<evidence type="ECO:0000256" key="1">
    <source>
        <dbReference type="SAM" id="SignalP"/>
    </source>
</evidence>
<feature type="domain" description="DUF6973" evidence="2">
    <location>
        <begin position="75"/>
        <end position="146"/>
    </location>
</feature>
<dbReference type="InterPro" id="IPR054246">
    <property type="entry name" value="DUF6973"/>
</dbReference>
<dbReference type="Pfam" id="PF22322">
    <property type="entry name" value="DUF6973"/>
    <property type="match status" value="1"/>
</dbReference>
<feature type="chain" id="PRO_5045233241" description="DUF6973 domain-containing protein" evidence="1">
    <location>
        <begin position="30"/>
        <end position="169"/>
    </location>
</feature>
<accession>A0ABN2GKF4</accession>
<dbReference type="EMBL" id="BAAAQF010000005">
    <property type="protein sequence ID" value="GAA1672737.1"/>
    <property type="molecule type" value="Genomic_DNA"/>
</dbReference>
<name>A0ABN2GKF4_9ACTN</name>
<evidence type="ECO:0000313" key="3">
    <source>
        <dbReference type="EMBL" id="GAA1672737.1"/>
    </source>
</evidence>
<feature type="signal peptide" evidence="1">
    <location>
        <begin position="1"/>
        <end position="29"/>
    </location>
</feature>
<keyword evidence="4" id="KW-1185">Reference proteome</keyword>
<evidence type="ECO:0000313" key="4">
    <source>
        <dbReference type="Proteomes" id="UP001499851"/>
    </source>
</evidence>
<evidence type="ECO:0000259" key="2">
    <source>
        <dbReference type="Pfam" id="PF22322"/>
    </source>
</evidence>
<gene>
    <name evidence="3" type="ORF">GCM10009830_18680</name>
</gene>
<organism evidence="3 4">
    <name type="scientific">Glycomyces endophyticus</name>
    <dbReference type="NCBI Taxonomy" id="480996"/>
    <lineage>
        <taxon>Bacteria</taxon>
        <taxon>Bacillati</taxon>
        <taxon>Actinomycetota</taxon>
        <taxon>Actinomycetes</taxon>
        <taxon>Glycomycetales</taxon>
        <taxon>Glycomycetaceae</taxon>
        <taxon>Glycomyces</taxon>
    </lineage>
</organism>
<comment type="caution">
    <text evidence="3">The sequence shown here is derived from an EMBL/GenBank/DDBJ whole genome shotgun (WGS) entry which is preliminary data.</text>
</comment>
<reference evidence="3 4" key="1">
    <citation type="journal article" date="2019" name="Int. J. Syst. Evol. Microbiol.">
        <title>The Global Catalogue of Microorganisms (GCM) 10K type strain sequencing project: providing services to taxonomists for standard genome sequencing and annotation.</title>
        <authorList>
            <consortium name="The Broad Institute Genomics Platform"/>
            <consortium name="The Broad Institute Genome Sequencing Center for Infectious Disease"/>
            <person name="Wu L."/>
            <person name="Ma J."/>
        </authorList>
    </citation>
    <scope>NUCLEOTIDE SEQUENCE [LARGE SCALE GENOMIC DNA]</scope>
    <source>
        <strain evidence="3 4">JCM 16001</strain>
    </source>
</reference>
<proteinExistence type="predicted"/>
<dbReference type="Proteomes" id="UP001499851">
    <property type="component" value="Unassembled WGS sequence"/>
</dbReference>